<dbReference type="EMBL" id="NFJD01000003">
    <property type="protein sequence ID" value="OUO56664.1"/>
    <property type="molecule type" value="Genomic_DNA"/>
</dbReference>
<evidence type="ECO:0000313" key="2">
    <source>
        <dbReference type="Proteomes" id="UP000196368"/>
    </source>
</evidence>
<name>A0A1Y4DBY6_9BACT</name>
<organism evidence="1 2">
    <name type="scientific">Candidatus Avelusimicrobium gallicola</name>
    <dbReference type="NCBI Taxonomy" id="2562704"/>
    <lineage>
        <taxon>Bacteria</taxon>
        <taxon>Pseudomonadati</taxon>
        <taxon>Elusimicrobiota</taxon>
        <taxon>Elusimicrobia</taxon>
        <taxon>Elusimicrobiales</taxon>
        <taxon>Elusimicrobiaceae</taxon>
        <taxon>Candidatus Avelusimicrobium</taxon>
    </lineage>
</organism>
<evidence type="ECO:0000313" key="1">
    <source>
        <dbReference type="EMBL" id="OUO56664.1"/>
    </source>
</evidence>
<reference evidence="2" key="1">
    <citation type="submission" date="2017-04" db="EMBL/GenBank/DDBJ databases">
        <title>Function of individual gut microbiota members based on whole genome sequencing of pure cultures obtained from chicken caecum.</title>
        <authorList>
            <person name="Medvecky M."/>
            <person name="Cejkova D."/>
            <person name="Polansky O."/>
            <person name="Karasova D."/>
            <person name="Kubasova T."/>
            <person name="Cizek A."/>
            <person name="Rychlik I."/>
        </authorList>
    </citation>
    <scope>NUCLEOTIDE SEQUENCE [LARGE SCALE GENOMIC DNA]</scope>
    <source>
        <strain evidence="2">An273</strain>
    </source>
</reference>
<dbReference type="AlphaFoldDB" id="A0A1Y4DBY6"/>
<accession>A0A1Y4DBY6</accession>
<dbReference type="Proteomes" id="UP000196368">
    <property type="component" value="Unassembled WGS sequence"/>
</dbReference>
<protein>
    <submittedName>
        <fullName evidence="1">Uncharacterized protein</fullName>
    </submittedName>
</protein>
<dbReference type="RefSeq" id="WP_087288808.1">
    <property type="nucleotide sequence ID" value="NZ_NFJD01000003.1"/>
</dbReference>
<comment type="caution">
    <text evidence="1">The sequence shown here is derived from an EMBL/GenBank/DDBJ whole genome shotgun (WGS) entry which is preliminary data.</text>
</comment>
<gene>
    <name evidence="1" type="ORF">B5F75_05590</name>
</gene>
<proteinExistence type="predicted"/>
<sequence>MAKKKRKCNACALFAGTDSLAPCRFGAGHSCVVAAENTACKMFVPLQQPKSKEQAVAPTMEAGDGVDEPAPGSAPFCNEFAKCNNAEGCDTCREFTLWLAEREKRFAAQNSQKRSSK</sequence>
<keyword evidence="2" id="KW-1185">Reference proteome</keyword>